<gene>
    <name evidence="7" type="ORF">LX32DRAFT_602345</name>
</gene>
<dbReference type="SMART" id="SM01117">
    <property type="entry name" value="Cyt-b5"/>
    <property type="match status" value="1"/>
</dbReference>
<proteinExistence type="inferred from homology"/>
<dbReference type="InterPro" id="IPR001199">
    <property type="entry name" value="Cyt_B5-like_heme/steroid-bd"/>
</dbReference>
<sequence length="96" mass="10256">MVEYTAQVVAQHNSPGSYWIILHGKAVYDVTSYLDDHPGGKDVLVESAGTDATHDFEFTGHSSTAKDALQAFFIGSLAGHTEVSLEPTGFPCADRA</sequence>
<dbReference type="PANTHER" id="PTHR19359:SF14">
    <property type="entry name" value="CYTOCHROME B5 A"/>
    <property type="match status" value="1"/>
</dbReference>
<dbReference type="PRINTS" id="PR00363">
    <property type="entry name" value="CYTOCHROMEB5"/>
</dbReference>
<dbReference type="InterPro" id="IPR018506">
    <property type="entry name" value="Cyt_B5_heme-BS"/>
</dbReference>
<name>A0AAD9LVH3_9PEZI</name>
<dbReference type="AlphaFoldDB" id="A0AAD9LVH3"/>
<comment type="caution">
    <text evidence="7">The sequence shown here is derived from an EMBL/GenBank/DDBJ whole genome shotgun (WGS) entry which is preliminary data.</text>
</comment>
<evidence type="ECO:0000256" key="3">
    <source>
        <dbReference type="ARBA" id="ARBA00023004"/>
    </source>
</evidence>
<dbReference type="GO" id="GO:0016020">
    <property type="term" value="C:membrane"/>
    <property type="evidence" value="ECO:0007669"/>
    <property type="project" value="TreeGrafter"/>
</dbReference>
<reference evidence="7" key="1">
    <citation type="submission" date="2021-06" db="EMBL/GenBank/DDBJ databases">
        <title>Comparative genomics, transcriptomics and evolutionary studies reveal genomic signatures of adaptation to plant cell wall in hemibiotrophic fungi.</title>
        <authorList>
            <consortium name="DOE Joint Genome Institute"/>
            <person name="Baroncelli R."/>
            <person name="Diaz J.F."/>
            <person name="Benocci T."/>
            <person name="Peng M."/>
            <person name="Battaglia E."/>
            <person name="Haridas S."/>
            <person name="Andreopoulos W."/>
            <person name="Labutti K."/>
            <person name="Pangilinan J."/>
            <person name="Floch G.L."/>
            <person name="Makela M.R."/>
            <person name="Henrissat B."/>
            <person name="Grigoriev I.V."/>
            <person name="Crouch J.A."/>
            <person name="De Vries R.P."/>
            <person name="Sukno S.A."/>
            <person name="Thon M.R."/>
        </authorList>
    </citation>
    <scope>NUCLEOTIDE SEQUENCE</scope>
    <source>
        <strain evidence="7">MAFF235873</strain>
    </source>
</reference>
<keyword evidence="3 5" id="KW-0408">Iron</keyword>
<feature type="domain" description="Cytochrome b5 heme-binding" evidence="6">
    <location>
        <begin position="1"/>
        <end position="78"/>
    </location>
</feature>
<dbReference type="EMBL" id="MU843030">
    <property type="protein sequence ID" value="KAK2022694.1"/>
    <property type="molecule type" value="Genomic_DNA"/>
</dbReference>
<dbReference type="GO" id="GO:0046872">
    <property type="term" value="F:metal ion binding"/>
    <property type="evidence" value="ECO:0007669"/>
    <property type="project" value="UniProtKB-UniRule"/>
</dbReference>
<evidence type="ECO:0000256" key="2">
    <source>
        <dbReference type="ARBA" id="ARBA00022723"/>
    </source>
</evidence>
<evidence type="ECO:0000256" key="5">
    <source>
        <dbReference type="RuleBase" id="RU362121"/>
    </source>
</evidence>
<evidence type="ECO:0000256" key="1">
    <source>
        <dbReference type="ARBA" id="ARBA00022617"/>
    </source>
</evidence>
<dbReference type="PROSITE" id="PS50255">
    <property type="entry name" value="CYTOCHROME_B5_2"/>
    <property type="match status" value="1"/>
</dbReference>
<evidence type="ECO:0000313" key="7">
    <source>
        <dbReference type="EMBL" id="KAK2022694.1"/>
    </source>
</evidence>
<dbReference type="SUPFAM" id="SSF55856">
    <property type="entry name" value="Cytochrome b5-like heme/steroid binding domain"/>
    <property type="match status" value="1"/>
</dbReference>
<accession>A0AAD9LVH3</accession>
<dbReference type="InterPro" id="IPR050668">
    <property type="entry name" value="Cytochrome_b5"/>
</dbReference>
<dbReference type="PROSITE" id="PS00191">
    <property type="entry name" value="CYTOCHROME_B5_1"/>
    <property type="match status" value="1"/>
</dbReference>
<evidence type="ECO:0000256" key="4">
    <source>
        <dbReference type="ARBA" id="ARBA00038168"/>
    </source>
</evidence>
<keyword evidence="8" id="KW-1185">Reference proteome</keyword>
<dbReference type="Gene3D" id="3.10.120.10">
    <property type="entry name" value="Cytochrome b5-like heme/steroid binding domain"/>
    <property type="match status" value="1"/>
</dbReference>
<keyword evidence="2 5" id="KW-0479">Metal-binding</keyword>
<organism evidence="7 8">
    <name type="scientific">Colletotrichum zoysiae</name>
    <dbReference type="NCBI Taxonomy" id="1216348"/>
    <lineage>
        <taxon>Eukaryota</taxon>
        <taxon>Fungi</taxon>
        <taxon>Dikarya</taxon>
        <taxon>Ascomycota</taxon>
        <taxon>Pezizomycotina</taxon>
        <taxon>Sordariomycetes</taxon>
        <taxon>Hypocreomycetidae</taxon>
        <taxon>Glomerellales</taxon>
        <taxon>Glomerellaceae</taxon>
        <taxon>Colletotrichum</taxon>
        <taxon>Colletotrichum graminicola species complex</taxon>
    </lineage>
</organism>
<comment type="similarity">
    <text evidence="4 5">Belongs to the cytochrome b5 family.</text>
</comment>
<dbReference type="Pfam" id="PF00173">
    <property type="entry name" value="Cyt-b5"/>
    <property type="match status" value="1"/>
</dbReference>
<evidence type="ECO:0000259" key="6">
    <source>
        <dbReference type="PROSITE" id="PS50255"/>
    </source>
</evidence>
<dbReference type="Proteomes" id="UP001232148">
    <property type="component" value="Unassembled WGS sequence"/>
</dbReference>
<protein>
    <submittedName>
        <fullName evidence="7">Cytochrome b5</fullName>
    </submittedName>
</protein>
<dbReference type="InterPro" id="IPR036400">
    <property type="entry name" value="Cyt_B5-like_heme/steroid_sf"/>
</dbReference>
<dbReference type="PANTHER" id="PTHR19359">
    <property type="entry name" value="CYTOCHROME B5"/>
    <property type="match status" value="1"/>
</dbReference>
<evidence type="ECO:0000313" key="8">
    <source>
        <dbReference type="Proteomes" id="UP001232148"/>
    </source>
</evidence>
<keyword evidence="1 5" id="KW-0349">Heme</keyword>
<dbReference type="GO" id="GO:0020037">
    <property type="term" value="F:heme binding"/>
    <property type="evidence" value="ECO:0007669"/>
    <property type="project" value="UniProtKB-UniRule"/>
</dbReference>